<dbReference type="Proteomes" id="UP001060336">
    <property type="component" value="Chromosome"/>
</dbReference>
<dbReference type="RefSeq" id="WP_257770405.1">
    <property type="nucleotide sequence ID" value="NZ_CP102480.1"/>
</dbReference>
<feature type="domain" description="SnoaL-like" evidence="1">
    <location>
        <begin position="16"/>
        <end position="114"/>
    </location>
</feature>
<dbReference type="Pfam" id="PF12680">
    <property type="entry name" value="SnoaL_2"/>
    <property type="match status" value="1"/>
</dbReference>
<proteinExistence type="predicted"/>
<dbReference type="EMBL" id="CP102480">
    <property type="protein sequence ID" value="UUX51106.1"/>
    <property type="molecule type" value="Genomic_DNA"/>
</dbReference>
<dbReference type="InterPro" id="IPR032710">
    <property type="entry name" value="NTF2-like_dom_sf"/>
</dbReference>
<reference evidence="2" key="1">
    <citation type="submission" date="2022-08" db="EMBL/GenBank/DDBJ databases">
        <title>Nisaea acidiphila sp. nov., isolated from a marine algal debris and emended description of the genus Nisaea Urios et al. 2008.</title>
        <authorList>
            <person name="Kwon K."/>
        </authorList>
    </citation>
    <scope>NUCLEOTIDE SEQUENCE</scope>
    <source>
        <strain evidence="2">MEBiC11861</strain>
    </source>
</reference>
<evidence type="ECO:0000313" key="3">
    <source>
        <dbReference type="Proteomes" id="UP001060336"/>
    </source>
</evidence>
<accession>A0A9J7AWC7</accession>
<dbReference type="AlphaFoldDB" id="A0A9J7AWC7"/>
<organism evidence="2 3">
    <name type="scientific">Nisaea acidiphila</name>
    <dbReference type="NCBI Taxonomy" id="1862145"/>
    <lineage>
        <taxon>Bacteria</taxon>
        <taxon>Pseudomonadati</taxon>
        <taxon>Pseudomonadota</taxon>
        <taxon>Alphaproteobacteria</taxon>
        <taxon>Rhodospirillales</taxon>
        <taxon>Thalassobaculaceae</taxon>
        <taxon>Nisaea</taxon>
    </lineage>
</organism>
<name>A0A9J7AWC7_9PROT</name>
<dbReference type="Gene3D" id="3.10.450.50">
    <property type="match status" value="1"/>
</dbReference>
<sequence>MENQNAVLNTILTMTANLEKGDLDGVMAAYEPDAAILFEPNTPVADAALSRQIFSELAAANPSVSYGEHEVYVAGDIAIHLAPWSMKGESPAGDPVAMGGLTVAVLRRQPDGKWLMVLDNPHGAHALSAANAH</sequence>
<keyword evidence="3" id="KW-1185">Reference proteome</keyword>
<protein>
    <submittedName>
        <fullName evidence="2">DUF4440 domain-containing protein</fullName>
    </submittedName>
</protein>
<evidence type="ECO:0000259" key="1">
    <source>
        <dbReference type="Pfam" id="PF12680"/>
    </source>
</evidence>
<evidence type="ECO:0000313" key="2">
    <source>
        <dbReference type="EMBL" id="UUX51106.1"/>
    </source>
</evidence>
<dbReference type="SUPFAM" id="SSF54427">
    <property type="entry name" value="NTF2-like"/>
    <property type="match status" value="1"/>
</dbReference>
<gene>
    <name evidence="2" type="ORF">NUH88_05305</name>
</gene>
<dbReference type="KEGG" id="naci:NUH88_05305"/>
<dbReference type="InterPro" id="IPR037401">
    <property type="entry name" value="SnoaL-like"/>
</dbReference>